<dbReference type="PANTHER" id="PTHR46017:SF1">
    <property type="entry name" value="ALPHA-MANNOSIDASE 2C1"/>
    <property type="match status" value="1"/>
</dbReference>
<dbReference type="GO" id="GO:0004559">
    <property type="term" value="F:alpha-mannosidase activity"/>
    <property type="evidence" value="ECO:0007669"/>
    <property type="project" value="InterPro"/>
</dbReference>
<dbReference type="InterPro" id="IPR011330">
    <property type="entry name" value="Glyco_hydro/deAcase_b/a-brl"/>
</dbReference>
<dbReference type="Gene3D" id="3.20.110.10">
    <property type="entry name" value="Glycoside hydrolase 38, N terminal domain"/>
    <property type="match status" value="1"/>
</dbReference>
<evidence type="ECO:0000313" key="4">
    <source>
        <dbReference type="Proteomes" id="UP000266482"/>
    </source>
</evidence>
<evidence type="ECO:0008006" key="5">
    <source>
        <dbReference type="Google" id="ProtNLM"/>
    </source>
</evidence>
<dbReference type="InterPro" id="IPR027291">
    <property type="entry name" value="Glyco_hydro_38_N_sf"/>
</dbReference>
<dbReference type="Proteomes" id="UP000266482">
    <property type="component" value="Unassembled WGS sequence"/>
</dbReference>
<dbReference type="EMBL" id="QXQA01000002">
    <property type="protein sequence ID" value="RIX59667.1"/>
    <property type="molecule type" value="Genomic_DNA"/>
</dbReference>
<dbReference type="GO" id="GO:0006013">
    <property type="term" value="P:mannose metabolic process"/>
    <property type="evidence" value="ECO:0007669"/>
    <property type="project" value="InterPro"/>
</dbReference>
<dbReference type="SUPFAM" id="SSF74650">
    <property type="entry name" value="Galactose mutarotase-like"/>
    <property type="match status" value="1"/>
</dbReference>
<gene>
    <name evidence="3" type="ORF">D3P08_05920</name>
</gene>
<accession>A0A3A1VGG4</accession>
<dbReference type="Pfam" id="PF17677">
    <property type="entry name" value="Glyco_hydro38C2"/>
    <property type="match status" value="1"/>
</dbReference>
<dbReference type="OrthoDB" id="237949at2"/>
<feature type="domain" description="Glycoside hydrolase family 38 N-terminal" evidence="1">
    <location>
        <begin position="10"/>
        <end position="279"/>
    </location>
</feature>
<dbReference type="InterPro" id="IPR000602">
    <property type="entry name" value="Glyco_hydro_38_N"/>
</dbReference>
<evidence type="ECO:0000259" key="1">
    <source>
        <dbReference type="Pfam" id="PF01074"/>
    </source>
</evidence>
<dbReference type="AlphaFoldDB" id="A0A3A1VGG4"/>
<dbReference type="RefSeq" id="WP_119598499.1">
    <property type="nucleotide sequence ID" value="NZ_QXQA01000002.1"/>
</dbReference>
<sequence length="861" mass="98009">MPKIKEIWIYHHSHLDVGYTHPQPVLWELQKQYIDQAIHLCEMTEHEKECMRFRWTCEATEPVIRWLESASPSDVERMSRFVRNGQICLTALSMHTAPLSSADQLARMLYPVKSLREQFGAKVNTAINHDINGQPWTFAQILLDAGIELYTMGINIHFGGIPLPRPLVFRWKAPDGRELLTFNGEHYSVFTQICELWEKDLGKMKRGIGPYLNRLEQMGYPHDFVYLSTTNVPMLDNTPPDEELLEMVRRWNEAGEDVKLKLATPEMLLEKIKQLPQDTIPVFAGDWTDYWNFGAASSAEETRLTRRTKYSLRTTELLAAFQGGWTERDRAVWQEAWKQLELYDEHTWGANESVTNPDSLFTRTLWMHKAHPAYQANSLSGFALATQLERLAGNPLQSGQPEGLLLVNPTQWAQKLDLRVSDEFMYAGRHVSANRFKFQQNNGDTNWQMPAAGVLELPPFSWKKIKYDQLRKAETPSLWVTDSVIDTPYYTLEVDPKTGRIGKLYDKRQDWHVLDPESPYTLFQFVHEKIDALRGEEKRTTLFPRDIEKCNNSISCWNHNWPANRRGAERLVECRIDRHDSGATLVLRWEAPGTEGLEQKITLFTDNPRIELIASFYKTDERTPESIYFAIPLNLKGWRATFDSAGTFVELDKEQLPGSCRDYVTVDRAVSVHDDNRGVTLACPDAPLVQIGGFHFGQELKHVSGEENPLLLAWPVNNYWDTNFRASQPGKLTFKYELTVHGGHRVDAMLASGTLAGSPVQMFPAVYCPSEEAGTFLAADNNRIEIAGVKPAEDGNGIVIRLQNISSESKEDVNLAFPGRSISYAAITDGLETDIGQLPSAGDAVSLSLEPRQLLALRVQW</sequence>
<dbReference type="CDD" id="cd10791">
    <property type="entry name" value="GH38N_AMII_like_1"/>
    <property type="match status" value="1"/>
</dbReference>
<organism evidence="3 4">
    <name type="scientific">Paenibacillus nanensis</name>
    <dbReference type="NCBI Taxonomy" id="393251"/>
    <lineage>
        <taxon>Bacteria</taxon>
        <taxon>Bacillati</taxon>
        <taxon>Bacillota</taxon>
        <taxon>Bacilli</taxon>
        <taxon>Bacillales</taxon>
        <taxon>Paenibacillaceae</taxon>
        <taxon>Paenibacillus</taxon>
    </lineage>
</organism>
<keyword evidence="4" id="KW-1185">Reference proteome</keyword>
<evidence type="ECO:0000259" key="2">
    <source>
        <dbReference type="Pfam" id="PF17677"/>
    </source>
</evidence>
<dbReference type="GO" id="GO:0009313">
    <property type="term" value="P:oligosaccharide catabolic process"/>
    <property type="evidence" value="ECO:0007669"/>
    <property type="project" value="TreeGrafter"/>
</dbReference>
<feature type="domain" description="Glycosyl hydrolases family 38 C-terminal" evidence="2">
    <location>
        <begin position="786"/>
        <end position="853"/>
    </location>
</feature>
<dbReference type="InterPro" id="IPR041147">
    <property type="entry name" value="GH38_C"/>
</dbReference>
<dbReference type="PANTHER" id="PTHR46017">
    <property type="entry name" value="ALPHA-MANNOSIDASE 2C1"/>
    <property type="match status" value="1"/>
</dbReference>
<dbReference type="SUPFAM" id="SSF88713">
    <property type="entry name" value="Glycoside hydrolase/deacetylase"/>
    <property type="match status" value="1"/>
</dbReference>
<dbReference type="Pfam" id="PF01074">
    <property type="entry name" value="Glyco_hydro_38N"/>
    <property type="match status" value="1"/>
</dbReference>
<name>A0A3A1VGG4_9BACL</name>
<dbReference type="GO" id="GO:0030246">
    <property type="term" value="F:carbohydrate binding"/>
    <property type="evidence" value="ECO:0007669"/>
    <property type="project" value="InterPro"/>
</dbReference>
<evidence type="ECO:0000313" key="3">
    <source>
        <dbReference type="EMBL" id="RIX59667.1"/>
    </source>
</evidence>
<protein>
    <recommendedName>
        <fullName evidence="5">Glycoside hydrolase family 38 N-terminal domain-containing protein</fullName>
    </recommendedName>
</protein>
<proteinExistence type="predicted"/>
<comment type="caution">
    <text evidence="3">The sequence shown here is derived from an EMBL/GenBank/DDBJ whole genome shotgun (WGS) entry which is preliminary data.</text>
</comment>
<reference evidence="3 4" key="1">
    <citation type="submission" date="2018-09" db="EMBL/GenBank/DDBJ databases">
        <title>Paenibacillus aracenensis nov. sp. isolated from a cave in southern Spain.</title>
        <authorList>
            <person name="Jurado V."/>
            <person name="Gutierrez-Patricio S."/>
            <person name="Gonzalez-Pimentel J.L."/>
            <person name="Miller A.Z."/>
            <person name="Laiz L."/>
            <person name="Saiz-Jimenez C."/>
        </authorList>
    </citation>
    <scope>NUCLEOTIDE SEQUENCE [LARGE SCALE GENOMIC DNA]</scope>
    <source>
        <strain evidence="3 4">DSM 22867</strain>
    </source>
</reference>
<dbReference type="InterPro" id="IPR011013">
    <property type="entry name" value="Gal_mutarotase_sf_dom"/>
</dbReference>